<dbReference type="EMBL" id="VLPL01000002">
    <property type="protein sequence ID" value="TSJ46731.1"/>
    <property type="molecule type" value="Genomic_DNA"/>
</dbReference>
<keyword evidence="2" id="KW-0472">Membrane</keyword>
<dbReference type="PANTHER" id="PTHR30441:SF8">
    <property type="entry name" value="DUF748 DOMAIN-CONTAINING PROTEIN"/>
    <property type="match status" value="1"/>
</dbReference>
<keyword evidence="4" id="KW-1185">Reference proteome</keyword>
<dbReference type="InterPro" id="IPR052894">
    <property type="entry name" value="AsmA-related"/>
</dbReference>
<dbReference type="OrthoDB" id="596403at2"/>
<feature type="transmembrane region" description="Helical" evidence="2">
    <location>
        <begin position="21"/>
        <end position="40"/>
    </location>
</feature>
<dbReference type="AlphaFoldDB" id="A0A556N3P1"/>
<dbReference type="Proteomes" id="UP000316008">
    <property type="component" value="Unassembled WGS sequence"/>
</dbReference>
<name>A0A556N3P1_9FLAO</name>
<comment type="caution">
    <text evidence="3">The sequence shown here is derived from an EMBL/GenBank/DDBJ whole genome shotgun (WGS) entry which is preliminary data.</text>
</comment>
<sequence>MSRKEKLPKKKKSFIRRLFKWTGFTLLFLLIAIILIPIIFKDEIKEMVLKEVSKSLKADVTIKDFDLTFLSTFPNVTIQLYDTKVTGRTEFKGVELASVKTIEAHVGLWDVIGGDEIEIDEVHISDAKFDVRVDPDGKANYDIVIPTEDRPVEDQEPSKFKLSLQEYSLKNIEIVYDDQASDMYANIQNLNHTGSGDLTADIIDFETSTQMDELTFEMEGLSYLSKVKTDADVNLLMEFKEDDSKFTLKENSFKLNHFNMSLDGFYQMLKDHDQMDLKLNTKEISFKDLLSLVPSFYQSGYESMVAKGDLKMNGEVKGRLDEKNLPGWDFGLNVKKAMIQYAGLGSISNITVDAGSKFAGGSNLDKMTLDVTKFHSEFVGNLIDANLKLRNPMTDPLIDSKLKAKVNLATIGKVMPLAEGESYKGKLNADVALNGRMSSIEKEQYEKFNAKGLIELFDFLYKSKDLNEDVNVKDLTFRFSPQNLSLEKMHASMGKSDFAMDGTIDNYLGYLFGTKKEDQLLKGAFNFNSNNLDLDQIMGVSSSSTAAADPASAEPAPVDPNAEPLLIPENVDFNLNTNVQKLHYNGIDIHNMKGNVNVKEEVASLNGLTMNTMGGTVGLHGSYSSKDHNKPAIDLGYKLKEIDIQEITSHFLTIGKLAPVAKYAKGKFSSDLNMKGDLTKALEPIYNSLSGDGDFFTNMVTVSGFEPLKKLGDALSMDKISNQTFKDVKAFFSFKDGKMSLKKPLKIKLSGIDTEVTGSTAFTQEIDYKMVMQVPKTMIPGGIIKAAESGIAKVNGISPKLNIGSIPDIIPVNALVGGTVTKPVIKTDFKEALLKATGNLKDNLKEKGKELVDKAKDSVKTLVKDKVDEVKKDLVAEKNKILADAQKEADKVKAEAKKAGDQIRAEADKQCTAAMDEAGGNIVKKKLAEGTCKELKKKADNSANKLDQEAQTKADNIMKKAQEKADALK</sequence>
<dbReference type="PANTHER" id="PTHR30441">
    <property type="entry name" value="DUF748 DOMAIN-CONTAINING PROTEIN"/>
    <property type="match status" value="1"/>
</dbReference>
<evidence type="ECO:0000256" key="1">
    <source>
        <dbReference type="SAM" id="MobiDB-lite"/>
    </source>
</evidence>
<evidence type="ECO:0000313" key="3">
    <source>
        <dbReference type="EMBL" id="TSJ46731.1"/>
    </source>
</evidence>
<evidence type="ECO:0000313" key="4">
    <source>
        <dbReference type="Proteomes" id="UP000316008"/>
    </source>
</evidence>
<gene>
    <name evidence="3" type="ORF">FO442_06100</name>
</gene>
<evidence type="ECO:0000256" key="2">
    <source>
        <dbReference type="SAM" id="Phobius"/>
    </source>
</evidence>
<accession>A0A556N3P1</accession>
<reference evidence="3 4" key="1">
    <citation type="submission" date="2019-07" db="EMBL/GenBank/DDBJ databases">
        <authorList>
            <person name="Huq M.A."/>
        </authorList>
    </citation>
    <scope>NUCLEOTIDE SEQUENCE [LARGE SCALE GENOMIC DNA]</scope>
    <source>
        <strain evidence="3 4">MAH-3</strain>
    </source>
</reference>
<proteinExistence type="predicted"/>
<dbReference type="RefSeq" id="WP_144332268.1">
    <property type="nucleotide sequence ID" value="NZ_VLPL01000002.1"/>
</dbReference>
<keyword evidence="2" id="KW-0812">Transmembrane</keyword>
<keyword evidence="2" id="KW-1133">Transmembrane helix</keyword>
<organism evidence="3 4">
    <name type="scientific">Fluviicola chungangensis</name>
    <dbReference type="NCBI Taxonomy" id="2597671"/>
    <lineage>
        <taxon>Bacteria</taxon>
        <taxon>Pseudomonadati</taxon>
        <taxon>Bacteroidota</taxon>
        <taxon>Flavobacteriia</taxon>
        <taxon>Flavobacteriales</taxon>
        <taxon>Crocinitomicaceae</taxon>
        <taxon>Fluviicola</taxon>
    </lineage>
</organism>
<dbReference type="GO" id="GO:0005886">
    <property type="term" value="C:plasma membrane"/>
    <property type="evidence" value="ECO:0007669"/>
    <property type="project" value="TreeGrafter"/>
</dbReference>
<feature type="region of interest" description="Disordered" evidence="1">
    <location>
        <begin position="936"/>
        <end position="969"/>
    </location>
</feature>
<protein>
    <submittedName>
        <fullName evidence="3">Uncharacterized protein</fullName>
    </submittedName>
</protein>
<dbReference type="GO" id="GO:0090313">
    <property type="term" value="P:regulation of protein targeting to membrane"/>
    <property type="evidence" value="ECO:0007669"/>
    <property type="project" value="TreeGrafter"/>
</dbReference>